<dbReference type="Pfam" id="PF00205">
    <property type="entry name" value="TPP_enzyme_M"/>
    <property type="match status" value="1"/>
</dbReference>
<accession>A0ABY6PBU6</accession>
<dbReference type="InterPro" id="IPR029061">
    <property type="entry name" value="THDP-binding"/>
</dbReference>
<dbReference type="NCBIfam" id="TIGR04377">
    <property type="entry name" value="myo_inos_iolD"/>
    <property type="match status" value="1"/>
</dbReference>
<protein>
    <submittedName>
        <fullName evidence="7">3D-(3,5/4)-trihydroxycyclohexane-1,2-dione acylhydrolase (Decyclizing)</fullName>
        <ecNumber evidence="7">3.7.1.22</ecNumber>
    </submittedName>
</protein>
<dbReference type="Gene3D" id="3.40.50.970">
    <property type="match status" value="2"/>
</dbReference>
<evidence type="ECO:0000256" key="1">
    <source>
        <dbReference type="ARBA" id="ARBA00007812"/>
    </source>
</evidence>
<reference evidence="7" key="1">
    <citation type="submission" date="2022-11" db="EMBL/GenBank/DDBJ databases">
        <title>Identification and genomic analyses of a novel endophytic actinobacterium Streptomyces endophytica sp. nov. with potential for biocontrol of Yam anthracnose.</title>
        <authorList>
            <person name="Huang X."/>
        </authorList>
    </citation>
    <scope>NUCLEOTIDE SEQUENCE</scope>
    <source>
        <strain evidence="7">HNM0140</strain>
    </source>
</reference>
<dbReference type="RefSeq" id="WP_265362687.1">
    <property type="nucleotide sequence ID" value="NZ_CP110636.1"/>
</dbReference>
<gene>
    <name evidence="7" type="primary">iolD</name>
    <name evidence="7" type="ORF">OJ254_14640</name>
</gene>
<feature type="domain" description="Thiamine pyrophosphate enzyme TPP-binding" evidence="5">
    <location>
        <begin position="421"/>
        <end position="578"/>
    </location>
</feature>
<dbReference type="Pfam" id="PF02775">
    <property type="entry name" value="TPP_enzyme_C"/>
    <property type="match status" value="1"/>
</dbReference>
<keyword evidence="7" id="KW-0378">Hydrolase</keyword>
<dbReference type="SUPFAM" id="SSF52518">
    <property type="entry name" value="Thiamin diphosphate-binding fold (THDP-binding)"/>
    <property type="match status" value="2"/>
</dbReference>
<name>A0ABY6PBU6_9ACTN</name>
<dbReference type="Gene3D" id="3.40.50.1220">
    <property type="entry name" value="TPP-binding domain"/>
    <property type="match status" value="1"/>
</dbReference>
<dbReference type="PANTHER" id="PTHR18968:SF9">
    <property type="entry name" value="3D-(3,5_4)-TRIHYDROXYCYCLOHEXANE-1,2-DIONE HYDROLASE"/>
    <property type="match status" value="1"/>
</dbReference>
<dbReference type="GO" id="GO:0102481">
    <property type="term" value="F:3D-(3,5/4)-trihydroxycyclohexane-1,2-dione hydrolase activity"/>
    <property type="evidence" value="ECO:0007669"/>
    <property type="project" value="UniProtKB-EC"/>
</dbReference>
<dbReference type="InterPro" id="IPR030817">
    <property type="entry name" value="Myo_inos_IolD"/>
</dbReference>
<dbReference type="Pfam" id="PF02776">
    <property type="entry name" value="TPP_enzyme_N"/>
    <property type="match status" value="1"/>
</dbReference>
<dbReference type="InterPro" id="IPR012001">
    <property type="entry name" value="Thiamin_PyroP_enz_TPP-bd_dom"/>
</dbReference>
<dbReference type="InterPro" id="IPR029035">
    <property type="entry name" value="DHS-like_NAD/FAD-binding_dom"/>
</dbReference>
<dbReference type="SUPFAM" id="SSF52467">
    <property type="entry name" value="DHS-like NAD/FAD-binding domain"/>
    <property type="match status" value="1"/>
</dbReference>
<evidence type="ECO:0000259" key="5">
    <source>
        <dbReference type="Pfam" id="PF02775"/>
    </source>
</evidence>
<dbReference type="EC" id="3.7.1.22" evidence="7"/>
<dbReference type="CDD" id="cd07035">
    <property type="entry name" value="TPP_PYR_POX_like"/>
    <property type="match status" value="1"/>
</dbReference>
<keyword evidence="2 3" id="KW-0786">Thiamine pyrophosphate</keyword>
<organism evidence="7 8">
    <name type="scientific">Streptomyces endophytica</name>
    <dbReference type="NCBI Taxonomy" id="2991496"/>
    <lineage>
        <taxon>Bacteria</taxon>
        <taxon>Bacillati</taxon>
        <taxon>Actinomycetota</taxon>
        <taxon>Actinomycetes</taxon>
        <taxon>Kitasatosporales</taxon>
        <taxon>Streptomycetaceae</taxon>
        <taxon>Streptomyces</taxon>
    </lineage>
</organism>
<comment type="similarity">
    <text evidence="1 3">Belongs to the TPP enzyme family.</text>
</comment>
<dbReference type="Proteomes" id="UP001164959">
    <property type="component" value="Chromosome"/>
</dbReference>
<dbReference type="PANTHER" id="PTHR18968">
    <property type="entry name" value="THIAMINE PYROPHOSPHATE ENZYMES"/>
    <property type="match status" value="1"/>
</dbReference>
<evidence type="ECO:0000256" key="2">
    <source>
        <dbReference type="ARBA" id="ARBA00023052"/>
    </source>
</evidence>
<keyword evidence="8" id="KW-1185">Reference proteome</keyword>
<evidence type="ECO:0000313" key="7">
    <source>
        <dbReference type="EMBL" id="UZJ31328.1"/>
    </source>
</evidence>
<dbReference type="InterPro" id="IPR045229">
    <property type="entry name" value="TPP_enz"/>
</dbReference>
<sequence length="628" mass="66308">MNAAPTTRRLTVAQALVEFLAHQYTERDGRRQRLIGACWGIFGHGNVAGIGQALLESGTALPYLQGRNEQAMVHAAVGYARQCDRLSAHAVTTSIGPGATNLVTGAALATVNRLPVLLLPGDTFATRPAEPVLQQLEVPHAGDVSVNDALRPVSRYFDRVTRPEALIPAAMQAMRVLADPVDTGAVTLALPQDVQAEAYDWPEEFFADRVWRVPRPAPDAAALAEAVWAVRGARRPLVIAGGGVHHSEAEEALREFADATGIPVASTQAGKGSLRHDHPCDVGGIGHTGTATANALAREADLVIGVGTRYTDFTTASATLFAEPGVRFVNLNIAAFDAHKLGALSLVADARAGLAALTGALAGHRVEKEYEAAYGAAKEEWERRVDAAYGAADASARPSQTQVLGALDALVDDSDIVINAAGSLPGDLHKLWRARSRRQYHLEYGYSCMGYEIPAAIGVRLAAPDRPVWALVGDGTYLMNPTEIVTAVQEGINFTIVLIQNHGYASIGGLSEATGGERFGTAYRFRAGDGTYTGAPLPVDLAANAASLGMRVIRAASVGELRAALAEARGANRPTCVYVETETADTVPGAPEAQAWWDVPVAETATRPAAVAARAAYDRQAAGRRRHL</sequence>
<feature type="domain" description="Thiamine pyrophosphate enzyme central" evidence="4">
    <location>
        <begin position="224"/>
        <end position="357"/>
    </location>
</feature>
<evidence type="ECO:0000313" key="8">
    <source>
        <dbReference type="Proteomes" id="UP001164959"/>
    </source>
</evidence>
<dbReference type="EMBL" id="CP110636">
    <property type="protein sequence ID" value="UZJ31328.1"/>
    <property type="molecule type" value="Genomic_DNA"/>
</dbReference>
<dbReference type="InterPro" id="IPR011766">
    <property type="entry name" value="TPP_enzyme_TPP-bd"/>
</dbReference>
<dbReference type="InterPro" id="IPR012000">
    <property type="entry name" value="Thiamin_PyroP_enz_cen_dom"/>
</dbReference>
<evidence type="ECO:0000259" key="4">
    <source>
        <dbReference type="Pfam" id="PF00205"/>
    </source>
</evidence>
<evidence type="ECO:0000259" key="6">
    <source>
        <dbReference type="Pfam" id="PF02776"/>
    </source>
</evidence>
<proteinExistence type="inferred from homology"/>
<evidence type="ECO:0000256" key="3">
    <source>
        <dbReference type="RuleBase" id="RU362132"/>
    </source>
</evidence>
<feature type="domain" description="Thiamine pyrophosphate enzyme N-terminal TPP-binding" evidence="6">
    <location>
        <begin position="52"/>
        <end position="126"/>
    </location>
</feature>